<reference evidence="1" key="1">
    <citation type="submission" date="2021-02" db="EMBL/GenBank/DDBJ databases">
        <authorList>
            <person name="Nowell W R."/>
        </authorList>
    </citation>
    <scope>NUCLEOTIDE SEQUENCE</scope>
</reference>
<feature type="non-terminal residue" evidence="1">
    <location>
        <position position="90"/>
    </location>
</feature>
<name>A0A8S2RQ51_9BILA</name>
<dbReference type="Proteomes" id="UP000681967">
    <property type="component" value="Unassembled WGS sequence"/>
</dbReference>
<accession>A0A8S2RQ51</accession>
<sequence>TLACMYTYEKHGYSMKSAFVWGEAALKLYSTTTDVKSVLSKASKLDQVMNLLDDKMMMKSILSYPVARRLRTIEPNVYQDGDQIYDPVYL</sequence>
<organism evidence="1 2">
    <name type="scientific">Rotaria magnacalcarata</name>
    <dbReference type="NCBI Taxonomy" id="392030"/>
    <lineage>
        <taxon>Eukaryota</taxon>
        <taxon>Metazoa</taxon>
        <taxon>Spiralia</taxon>
        <taxon>Gnathifera</taxon>
        <taxon>Rotifera</taxon>
        <taxon>Eurotatoria</taxon>
        <taxon>Bdelloidea</taxon>
        <taxon>Philodinida</taxon>
        <taxon>Philodinidae</taxon>
        <taxon>Rotaria</taxon>
    </lineage>
</organism>
<proteinExistence type="predicted"/>
<dbReference type="PANTHER" id="PTHR13500:SF0">
    <property type="entry name" value="NUCLEOLAR PRE-RIBOSOMAL-ASSOCIATED PROTEIN 1"/>
    <property type="match status" value="1"/>
</dbReference>
<dbReference type="AlphaFoldDB" id="A0A8S2RQ51"/>
<comment type="caution">
    <text evidence="1">The sequence shown here is derived from an EMBL/GenBank/DDBJ whole genome shotgun (WGS) entry which is preliminary data.</text>
</comment>
<dbReference type="InterPro" id="IPR039844">
    <property type="entry name" value="URB1"/>
</dbReference>
<dbReference type="GO" id="GO:0005730">
    <property type="term" value="C:nucleolus"/>
    <property type="evidence" value="ECO:0007669"/>
    <property type="project" value="TreeGrafter"/>
</dbReference>
<evidence type="ECO:0000313" key="2">
    <source>
        <dbReference type="Proteomes" id="UP000681967"/>
    </source>
</evidence>
<dbReference type="GO" id="GO:0000463">
    <property type="term" value="P:maturation of LSU-rRNA from tricistronic rRNA transcript (SSU-rRNA, 5.8S rRNA, LSU-rRNA)"/>
    <property type="evidence" value="ECO:0007669"/>
    <property type="project" value="TreeGrafter"/>
</dbReference>
<feature type="non-terminal residue" evidence="1">
    <location>
        <position position="1"/>
    </location>
</feature>
<dbReference type="PANTHER" id="PTHR13500">
    <property type="entry name" value="NUCLEOLAR PRERIBOSOMAL-ASSOCIATED PROTEIN 1"/>
    <property type="match status" value="1"/>
</dbReference>
<dbReference type="EMBL" id="CAJOBH010014144">
    <property type="protein sequence ID" value="CAF4179621.1"/>
    <property type="molecule type" value="Genomic_DNA"/>
</dbReference>
<protein>
    <submittedName>
        <fullName evidence="1">Uncharacterized protein</fullName>
    </submittedName>
</protein>
<dbReference type="GO" id="GO:0000466">
    <property type="term" value="P:maturation of 5.8S rRNA from tricistronic rRNA transcript (SSU-rRNA, 5.8S rRNA, LSU-rRNA)"/>
    <property type="evidence" value="ECO:0007669"/>
    <property type="project" value="TreeGrafter"/>
</dbReference>
<gene>
    <name evidence="1" type="ORF">BYL167_LOCUS22759</name>
</gene>
<evidence type="ECO:0000313" key="1">
    <source>
        <dbReference type="EMBL" id="CAF4179621.1"/>
    </source>
</evidence>